<organism evidence="3">
    <name type="scientific">Sesamum radiatum</name>
    <name type="common">Black benniseed</name>
    <dbReference type="NCBI Taxonomy" id="300843"/>
    <lineage>
        <taxon>Eukaryota</taxon>
        <taxon>Viridiplantae</taxon>
        <taxon>Streptophyta</taxon>
        <taxon>Embryophyta</taxon>
        <taxon>Tracheophyta</taxon>
        <taxon>Spermatophyta</taxon>
        <taxon>Magnoliopsida</taxon>
        <taxon>eudicotyledons</taxon>
        <taxon>Gunneridae</taxon>
        <taxon>Pentapetalae</taxon>
        <taxon>asterids</taxon>
        <taxon>lamiids</taxon>
        <taxon>Lamiales</taxon>
        <taxon>Pedaliaceae</taxon>
        <taxon>Sesamum</taxon>
    </lineage>
</organism>
<accession>A0AAW2TEU1</accession>
<protein>
    <recommendedName>
        <fullName evidence="2">Tf2-1-like SH3-like domain-containing protein</fullName>
    </recommendedName>
</protein>
<evidence type="ECO:0000259" key="2">
    <source>
        <dbReference type="Pfam" id="PF24626"/>
    </source>
</evidence>
<evidence type="ECO:0000256" key="1">
    <source>
        <dbReference type="SAM" id="MobiDB-lite"/>
    </source>
</evidence>
<name>A0AAW2TEU1_SESRA</name>
<dbReference type="Pfam" id="PF24626">
    <property type="entry name" value="SH3_Tf2-1"/>
    <property type="match status" value="1"/>
</dbReference>
<proteinExistence type="predicted"/>
<dbReference type="InterPro" id="IPR056924">
    <property type="entry name" value="SH3_Tf2-1"/>
</dbReference>
<evidence type="ECO:0000313" key="3">
    <source>
        <dbReference type="EMBL" id="KAL0403039.1"/>
    </source>
</evidence>
<feature type="compositionally biased region" description="Basic residues" evidence="1">
    <location>
        <begin position="226"/>
        <end position="235"/>
    </location>
</feature>
<comment type="caution">
    <text evidence="3">The sequence shown here is derived from an EMBL/GenBank/DDBJ whole genome shotgun (WGS) entry which is preliminary data.</text>
</comment>
<dbReference type="EMBL" id="JACGWJ010000008">
    <property type="protein sequence ID" value="KAL0403039.1"/>
    <property type="molecule type" value="Genomic_DNA"/>
</dbReference>
<sequence>MENIFKFHGMLKLIVSDRDPVFMSRFWREYFQLQWVQLKPPPPTTREQMVKPRLLINASDATCIVWKEINLRNGHTGCHLRMMKLTTQEAIVRIFKEHLHNAQHIMKVQADKKRGEREFAVGDLVFVKLRSYKQTSLKSHSVHKLTPKFFGPFKVLQHVILEPEVVLDRCLVKRNTQPTNEVLVKCYNAPSKESSWENLYDLQPDFPTSVLEDKDVFGGGNLQPTKNKKQERRNK</sequence>
<reference evidence="3" key="1">
    <citation type="submission" date="2020-06" db="EMBL/GenBank/DDBJ databases">
        <authorList>
            <person name="Li T."/>
            <person name="Hu X."/>
            <person name="Zhang T."/>
            <person name="Song X."/>
            <person name="Zhang H."/>
            <person name="Dai N."/>
            <person name="Sheng W."/>
            <person name="Hou X."/>
            <person name="Wei L."/>
        </authorList>
    </citation>
    <scope>NUCLEOTIDE SEQUENCE</scope>
    <source>
        <strain evidence="3">G02</strain>
        <tissue evidence="3">Leaf</tissue>
    </source>
</reference>
<feature type="region of interest" description="Disordered" evidence="1">
    <location>
        <begin position="211"/>
        <end position="235"/>
    </location>
</feature>
<reference evidence="3" key="2">
    <citation type="journal article" date="2024" name="Plant">
        <title>Genomic evolution and insights into agronomic trait innovations of Sesamum species.</title>
        <authorList>
            <person name="Miao H."/>
            <person name="Wang L."/>
            <person name="Qu L."/>
            <person name="Liu H."/>
            <person name="Sun Y."/>
            <person name="Le M."/>
            <person name="Wang Q."/>
            <person name="Wei S."/>
            <person name="Zheng Y."/>
            <person name="Lin W."/>
            <person name="Duan Y."/>
            <person name="Cao H."/>
            <person name="Xiong S."/>
            <person name="Wang X."/>
            <person name="Wei L."/>
            <person name="Li C."/>
            <person name="Ma Q."/>
            <person name="Ju M."/>
            <person name="Zhao R."/>
            <person name="Li G."/>
            <person name="Mu C."/>
            <person name="Tian Q."/>
            <person name="Mei H."/>
            <person name="Zhang T."/>
            <person name="Gao T."/>
            <person name="Zhang H."/>
        </authorList>
    </citation>
    <scope>NUCLEOTIDE SEQUENCE</scope>
    <source>
        <strain evidence="3">G02</strain>
    </source>
</reference>
<dbReference type="AlphaFoldDB" id="A0AAW2TEU1"/>
<gene>
    <name evidence="3" type="ORF">Sradi_1944700</name>
</gene>
<feature type="domain" description="Tf2-1-like SH3-like" evidence="2">
    <location>
        <begin position="122"/>
        <end position="159"/>
    </location>
</feature>